<dbReference type="AlphaFoldDB" id="A0ABC8V095"/>
<evidence type="ECO:0000313" key="2">
    <source>
        <dbReference type="Proteomes" id="UP001642360"/>
    </source>
</evidence>
<accession>A0ABC8V095</accession>
<organism evidence="1 2">
    <name type="scientific">Ilex paraguariensis</name>
    <name type="common">yerba mate</name>
    <dbReference type="NCBI Taxonomy" id="185542"/>
    <lineage>
        <taxon>Eukaryota</taxon>
        <taxon>Viridiplantae</taxon>
        <taxon>Streptophyta</taxon>
        <taxon>Embryophyta</taxon>
        <taxon>Tracheophyta</taxon>
        <taxon>Spermatophyta</taxon>
        <taxon>Magnoliopsida</taxon>
        <taxon>eudicotyledons</taxon>
        <taxon>Gunneridae</taxon>
        <taxon>Pentapetalae</taxon>
        <taxon>asterids</taxon>
        <taxon>campanulids</taxon>
        <taxon>Aquifoliales</taxon>
        <taxon>Aquifoliaceae</taxon>
        <taxon>Ilex</taxon>
    </lineage>
</organism>
<name>A0ABC8V095_9AQUA</name>
<evidence type="ECO:0000313" key="1">
    <source>
        <dbReference type="EMBL" id="CAK9186756.1"/>
    </source>
</evidence>
<keyword evidence="2" id="KW-1185">Reference proteome</keyword>
<dbReference type="EMBL" id="CAUOFW020009691">
    <property type="protein sequence ID" value="CAK9186756.1"/>
    <property type="molecule type" value="Genomic_DNA"/>
</dbReference>
<sequence length="136" mass="13935">MGSSLGTLGSTSSKLGLTVIYACGELGAGLGLGDAYVGLGLGDTRQLGTDLGDDRQISTSLGDATHYGSMIVGAQLGDEVSPCEIQDGATACNYQDSTNFHDKALDGVWGCETRLGNVVSEPGGQGDALSFARRWE</sequence>
<reference evidence="1 2" key="1">
    <citation type="submission" date="2024-02" db="EMBL/GenBank/DDBJ databases">
        <authorList>
            <person name="Vignale AGUSTIN F."/>
            <person name="Sosa J E."/>
            <person name="Modenutti C."/>
        </authorList>
    </citation>
    <scope>NUCLEOTIDE SEQUENCE [LARGE SCALE GENOMIC DNA]</scope>
</reference>
<proteinExistence type="predicted"/>
<dbReference type="Proteomes" id="UP001642360">
    <property type="component" value="Unassembled WGS sequence"/>
</dbReference>
<comment type="caution">
    <text evidence="1">The sequence shown here is derived from an EMBL/GenBank/DDBJ whole genome shotgun (WGS) entry which is preliminary data.</text>
</comment>
<protein>
    <submittedName>
        <fullName evidence="1">Uncharacterized protein</fullName>
    </submittedName>
</protein>
<gene>
    <name evidence="1" type="ORF">ILEXP_LOCUS57257</name>
</gene>